<comment type="caution">
    <text evidence="2">The sequence shown here is derived from an EMBL/GenBank/DDBJ whole genome shotgun (WGS) entry which is preliminary data.</text>
</comment>
<dbReference type="AlphaFoldDB" id="A0A0G9H218"/>
<organism evidence="2 3">
    <name type="scientific">Dyella japonica DSM 16301</name>
    <dbReference type="NCBI Taxonomy" id="1440762"/>
    <lineage>
        <taxon>Bacteria</taxon>
        <taxon>Pseudomonadati</taxon>
        <taxon>Pseudomonadota</taxon>
        <taxon>Gammaproteobacteria</taxon>
        <taxon>Lysobacterales</taxon>
        <taxon>Rhodanobacteraceae</taxon>
        <taxon>Dyella</taxon>
    </lineage>
</organism>
<gene>
    <name evidence="2" type="ORF">Y882_11320</name>
</gene>
<accession>A0A0G9H218</accession>
<dbReference type="PATRIC" id="fig|1440762.4.peg.1763"/>
<dbReference type="Proteomes" id="UP000035481">
    <property type="component" value="Unassembled WGS sequence"/>
</dbReference>
<sequence>MLGRRFFTFALLLAAASGPALAAKAPAKTPPAATDASSPARRQALLQYQKDLVSVAAPQADPIPLMGAALLARPLPDQPDFNSYHTLIDRAAAAQGAGPEISWARLTDCDAKASDCPNADALAKLVQQAPDNAAVWLLKLGQDLRDGKNDDARQDLAKAAAAKVYDDYTGATLKALSTTVTVLPPPTNVVGPLSATNGADVQLTLVFGLAEGQPQPALQATARLCEENADKAGIKTDCLTLGKLLEWGSSPLARSLGLHLREVLADDASQQEDAKRLRRNLVWQVQSFSQLSMRAKGDTAVAQHLLKLARSGGTQMSLVLTALHDYDMPVDAPSDWEPGKAG</sequence>
<dbReference type="RefSeq" id="WP_046971973.1">
    <property type="nucleotide sequence ID" value="NZ_JPLA01000027.1"/>
</dbReference>
<protein>
    <submittedName>
        <fullName evidence="2">Uncharacterized protein</fullName>
    </submittedName>
</protein>
<feature type="signal peptide" evidence="1">
    <location>
        <begin position="1"/>
        <end position="22"/>
    </location>
</feature>
<proteinExistence type="predicted"/>
<dbReference type="OrthoDB" id="5945198at2"/>
<reference evidence="2 3" key="1">
    <citation type="journal article" date="2015" name="Antonie Van Leeuwenhoek">
        <title>A phylogenomic and molecular marker based taxonomic framework for the order Xanthomonadales: proposal to transfer the families Algiphilaceae and Solimonadaceae to the order Nevskiales ord. nov. and to create a new family within the order Xanthomonadales, the family Rhodanobacteraceae fam. nov., containing the genus Rhodanobacter and its closest relatives.</title>
        <authorList>
            <person name="Naushad S."/>
            <person name="Adeolu M."/>
            <person name="Wong S."/>
            <person name="Sohail M."/>
            <person name="Schellhorn H.E."/>
            <person name="Gupta R.S."/>
        </authorList>
    </citation>
    <scope>NUCLEOTIDE SEQUENCE [LARGE SCALE GENOMIC DNA]</scope>
    <source>
        <strain evidence="2 3">DSM 16301</strain>
    </source>
</reference>
<evidence type="ECO:0000313" key="3">
    <source>
        <dbReference type="Proteomes" id="UP000035481"/>
    </source>
</evidence>
<evidence type="ECO:0000313" key="2">
    <source>
        <dbReference type="EMBL" id="KLD63551.1"/>
    </source>
</evidence>
<dbReference type="EMBL" id="JPLA01000027">
    <property type="protein sequence ID" value="KLD63551.1"/>
    <property type="molecule type" value="Genomic_DNA"/>
</dbReference>
<keyword evidence="1" id="KW-0732">Signal</keyword>
<dbReference type="STRING" id="1440762.Y882_11320"/>
<evidence type="ECO:0000256" key="1">
    <source>
        <dbReference type="SAM" id="SignalP"/>
    </source>
</evidence>
<feature type="chain" id="PRO_5002575809" evidence="1">
    <location>
        <begin position="23"/>
        <end position="342"/>
    </location>
</feature>
<name>A0A0G9H218_9GAMM</name>